<feature type="transmembrane region" description="Helical" evidence="9">
    <location>
        <begin position="43"/>
        <end position="61"/>
    </location>
</feature>
<gene>
    <name evidence="10" type="ORF">PS712_01088</name>
</gene>
<dbReference type="GO" id="GO:0022857">
    <property type="term" value="F:transmembrane transporter activity"/>
    <property type="evidence" value="ECO:0007669"/>
    <property type="project" value="InterPro"/>
</dbReference>
<protein>
    <recommendedName>
        <fullName evidence="12">Allantoin permease</fullName>
    </recommendedName>
</protein>
<dbReference type="PANTHER" id="PTHR31806:SF1">
    <property type="entry name" value="PURINE-CYTOSINE PERMEASE FCY2-RELATED"/>
    <property type="match status" value="1"/>
</dbReference>
<dbReference type="OrthoDB" id="9809167at2"/>
<dbReference type="PIRSF" id="PIRSF002744">
    <property type="entry name" value="Pur-cyt_permease"/>
    <property type="match status" value="1"/>
</dbReference>
<evidence type="ECO:0000313" key="11">
    <source>
        <dbReference type="Proteomes" id="UP000326018"/>
    </source>
</evidence>
<dbReference type="InterPro" id="IPR001248">
    <property type="entry name" value="Pur-cyt_permease"/>
</dbReference>
<dbReference type="PANTHER" id="PTHR31806">
    <property type="entry name" value="PURINE-CYTOSINE PERMEASE FCY2-RELATED"/>
    <property type="match status" value="1"/>
</dbReference>
<feature type="transmembrane region" description="Helical" evidence="9">
    <location>
        <begin position="460"/>
        <end position="478"/>
    </location>
</feature>
<dbReference type="GO" id="GO:0005886">
    <property type="term" value="C:plasma membrane"/>
    <property type="evidence" value="ECO:0007669"/>
    <property type="project" value="TreeGrafter"/>
</dbReference>
<organism evidence="10 11">
    <name type="scientific">Pseudomonas fluorescens</name>
    <dbReference type="NCBI Taxonomy" id="294"/>
    <lineage>
        <taxon>Bacteria</taxon>
        <taxon>Pseudomonadati</taxon>
        <taxon>Pseudomonadota</taxon>
        <taxon>Gammaproteobacteria</taxon>
        <taxon>Pseudomonadales</taxon>
        <taxon>Pseudomonadaceae</taxon>
        <taxon>Pseudomonas</taxon>
    </lineage>
</organism>
<evidence type="ECO:0000256" key="9">
    <source>
        <dbReference type="SAM" id="Phobius"/>
    </source>
</evidence>
<evidence type="ECO:0000256" key="1">
    <source>
        <dbReference type="ARBA" id="ARBA00004141"/>
    </source>
</evidence>
<dbReference type="RefSeq" id="WP_150701344.1">
    <property type="nucleotide sequence ID" value="NZ_CABVIB010000004.1"/>
</dbReference>
<feature type="transmembrane region" description="Helical" evidence="9">
    <location>
        <begin position="175"/>
        <end position="195"/>
    </location>
</feature>
<dbReference type="Proteomes" id="UP000326018">
    <property type="component" value="Unassembled WGS sequence"/>
</dbReference>
<dbReference type="InterPro" id="IPR026030">
    <property type="entry name" value="Pur-cyt_permease_Fcy2/21/22"/>
</dbReference>
<evidence type="ECO:0000256" key="7">
    <source>
        <dbReference type="PIRNR" id="PIRNR002744"/>
    </source>
</evidence>
<feature type="transmembrane region" description="Helical" evidence="9">
    <location>
        <begin position="374"/>
        <end position="397"/>
    </location>
</feature>
<evidence type="ECO:0000256" key="2">
    <source>
        <dbReference type="ARBA" id="ARBA00008974"/>
    </source>
</evidence>
<comment type="subcellular location">
    <subcellularLocation>
        <location evidence="1">Membrane</location>
        <topology evidence="1">Multi-pass membrane protein</topology>
    </subcellularLocation>
</comment>
<feature type="transmembrane region" description="Helical" evidence="9">
    <location>
        <begin position="67"/>
        <end position="87"/>
    </location>
</feature>
<sequence>MNTNAKSATSVSALDDKSVVEGHSIDFIPENERTDKLSSQGPFWFLGNFTFFTMTIGFVGPSVGLTALWTTLAGTLGIMFGTLFMAFHGSQGPHLGLPQMIQSRAQFGYRGVILVLLATLFVFAGFNIVNLVLMMQGLHTLFGFNPAVIAVAVTIPAAVLAILGHDWMHRSFKWALYLSLPLYGLVTLAVVMGWVPDAVLPALAEGEVAREPLGFNWTGFIAQFAAAASYNIAYAPYVSDYSRYLPKNTSSGKLIAVVFLGASLSGAWMISVGGWLADHLHSTDVLVALGQVGNTVSPLMGTAVVVITILAFLPVIAMNIYSAKLTTLTCVDSIKHIEPTRKARILAIAFVILLQLGVALSIQSTGKGLSVLGIYLVVMLYFLVPWTSVNLTDYFFVRKGRYAIPHFFMPHGNLYGSWGLRGIAAYAIGFISMIPFFYIYDGVEQREVYVGPLAKALGSIDIAWLVGLIVSGLAYYWLSRSIDLKREETVIQQIEKNSPQYTTGDTLTHKQQPQPVFTESTVGRSS</sequence>
<dbReference type="EMBL" id="CABVIB010000004">
    <property type="protein sequence ID" value="VVN80893.1"/>
    <property type="molecule type" value="Genomic_DNA"/>
</dbReference>
<evidence type="ECO:0000256" key="3">
    <source>
        <dbReference type="ARBA" id="ARBA00022448"/>
    </source>
</evidence>
<keyword evidence="6 7" id="KW-0472">Membrane</keyword>
<evidence type="ECO:0000256" key="6">
    <source>
        <dbReference type="ARBA" id="ARBA00023136"/>
    </source>
</evidence>
<feature type="transmembrane region" description="Helical" evidence="9">
    <location>
        <begin position="254"/>
        <end position="277"/>
    </location>
</feature>
<feature type="transmembrane region" description="Helical" evidence="9">
    <location>
        <begin position="297"/>
        <end position="322"/>
    </location>
</feature>
<dbReference type="Gene3D" id="1.10.4160.10">
    <property type="entry name" value="Hydantoin permease"/>
    <property type="match status" value="1"/>
</dbReference>
<evidence type="ECO:0000256" key="5">
    <source>
        <dbReference type="ARBA" id="ARBA00022989"/>
    </source>
</evidence>
<feature type="transmembrane region" description="Helical" evidence="9">
    <location>
        <begin position="107"/>
        <end position="129"/>
    </location>
</feature>
<name>A0A5E7B465_PSEFL</name>
<feature type="transmembrane region" description="Helical" evidence="9">
    <location>
        <begin position="215"/>
        <end position="233"/>
    </location>
</feature>
<keyword evidence="4 9" id="KW-0812">Transmembrane</keyword>
<dbReference type="AlphaFoldDB" id="A0A5E7B465"/>
<keyword evidence="5 9" id="KW-1133">Transmembrane helix</keyword>
<proteinExistence type="inferred from homology"/>
<evidence type="ECO:0000313" key="10">
    <source>
        <dbReference type="EMBL" id="VVN80893.1"/>
    </source>
</evidence>
<keyword evidence="3 7" id="KW-0813">Transport</keyword>
<reference evidence="10 11" key="1">
    <citation type="submission" date="2019-09" db="EMBL/GenBank/DDBJ databases">
        <authorList>
            <person name="Chandra G."/>
            <person name="Truman W A."/>
        </authorList>
    </citation>
    <scope>NUCLEOTIDE SEQUENCE [LARGE SCALE GENOMIC DNA]</scope>
    <source>
        <strain evidence="10">PS712</strain>
    </source>
</reference>
<feature type="region of interest" description="Disordered" evidence="8">
    <location>
        <begin position="501"/>
        <end position="526"/>
    </location>
</feature>
<accession>A0A5E7B465</accession>
<dbReference type="Pfam" id="PF02133">
    <property type="entry name" value="Transp_cyt_pur"/>
    <property type="match status" value="1"/>
</dbReference>
<feature type="transmembrane region" description="Helical" evidence="9">
    <location>
        <begin position="141"/>
        <end position="163"/>
    </location>
</feature>
<evidence type="ECO:0000256" key="8">
    <source>
        <dbReference type="SAM" id="MobiDB-lite"/>
    </source>
</evidence>
<comment type="similarity">
    <text evidence="2 7">Belongs to the purine-cytosine permease (2.A.39) family.</text>
</comment>
<feature type="transmembrane region" description="Helical" evidence="9">
    <location>
        <begin position="343"/>
        <end position="362"/>
    </location>
</feature>
<evidence type="ECO:0008006" key="12">
    <source>
        <dbReference type="Google" id="ProtNLM"/>
    </source>
</evidence>
<evidence type="ECO:0000256" key="4">
    <source>
        <dbReference type="ARBA" id="ARBA00022692"/>
    </source>
</evidence>
<feature type="transmembrane region" description="Helical" evidence="9">
    <location>
        <begin position="418"/>
        <end position="440"/>
    </location>
</feature>